<dbReference type="EMBL" id="FOTW01000009">
    <property type="protein sequence ID" value="SFL88783.1"/>
    <property type="molecule type" value="Genomic_DNA"/>
</dbReference>
<dbReference type="AlphaFoldDB" id="A0A1I4LDA6"/>
<dbReference type="RefSeq" id="WP_093386796.1">
    <property type="nucleotide sequence ID" value="NZ_FOTW01000009.1"/>
</dbReference>
<evidence type="ECO:0000256" key="1">
    <source>
        <dbReference type="SAM" id="MobiDB-lite"/>
    </source>
</evidence>
<evidence type="ECO:0000313" key="3">
    <source>
        <dbReference type="EMBL" id="SFL88783.1"/>
    </source>
</evidence>
<dbReference type="OrthoDB" id="7032527at2"/>
<sequence>MNSSRRFASSAALIATLLALAGCATPQDEHRGHHPRSAAPAGEGMSGAQGGMPMMDMKAMCEMHASIMRGKTAEERHARMMENMKGDSADRMKTKMMMMDEKCK</sequence>
<keyword evidence="4" id="KW-1185">Reference proteome</keyword>
<protein>
    <submittedName>
        <fullName evidence="3">Uncharacterized protein</fullName>
    </submittedName>
</protein>
<feature type="chain" id="PRO_5011493226" evidence="2">
    <location>
        <begin position="22"/>
        <end position="104"/>
    </location>
</feature>
<keyword evidence="2" id="KW-0732">Signal</keyword>
<evidence type="ECO:0000313" key="4">
    <source>
        <dbReference type="Proteomes" id="UP000199470"/>
    </source>
</evidence>
<reference evidence="3 4" key="1">
    <citation type="submission" date="2016-10" db="EMBL/GenBank/DDBJ databases">
        <authorList>
            <person name="de Groot N.N."/>
        </authorList>
    </citation>
    <scope>NUCLEOTIDE SEQUENCE [LARGE SCALE GENOMIC DNA]</scope>
    <source>
        <strain evidence="3 4">ATCC 43154</strain>
    </source>
</reference>
<organism evidence="3 4">
    <name type="scientific">Rugamonas rubra</name>
    <dbReference type="NCBI Taxonomy" id="758825"/>
    <lineage>
        <taxon>Bacteria</taxon>
        <taxon>Pseudomonadati</taxon>
        <taxon>Pseudomonadota</taxon>
        <taxon>Betaproteobacteria</taxon>
        <taxon>Burkholderiales</taxon>
        <taxon>Oxalobacteraceae</taxon>
        <taxon>Telluria group</taxon>
        <taxon>Rugamonas</taxon>
    </lineage>
</organism>
<evidence type="ECO:0000256" key="2">
    <source>
        <dbReference type="SAM" id="SignalP"/>
    </source>
</evidence>
<dbReference type="STRING" id="758825.SAMN02982985_01882"/>
<accession>A0A1I4LDA6</accession>
<dbReference type="PROSITE" id="PS51257">
    <property type="entry name" value="PROKAR_LIPOPROTEIN"/>
    <property type="match status" value="1"/>
</dbReference>
<gene>
    <name evidence="3" type="ORF">SAMN02982985_01882</name>
</gene>
<proteinExistence type="predicted"/>
<name>A0A1I4LDA6_9BURK</name>
<feature type="signal peptide" evidence="2">
    <location>
        <begin position="1"/>
        <end position="21"/>
    </location>
</feature>
<dbReference type="Proteomes" id="UP000199470">
    <property type="component" value="Unassembled WGS sequence"/>
</dbReference>
<feature type="region of interest" description="Disordered" evidence="1">
    <location>
        <begin position="26"/>
        <end position="53"/>
    </location>
</feature>